<reference evidence="1" key="1">
    <citation type="submission" date="2019-10" db="EMBL/GenBank/DDBJ databases">
        <authorList>
            <person name="Zhou D."/>
            <person name="Cheng Q."/>
        </authorList>
    </citation>
    <scope>NUCLEOTIDE SEQUENCE</scope>
    <source>
        <strain evidence="1">1507-17068</strain>
        <plasmid evidence="1">p717068-IMP</plasmid>
    </source>
</reference>
<sequence length="233" mass="25819">MNRLLNAYYLPNYDGTTDEIATIVGADCDGMERWLCVSINLGKIDPVGLSRAPAVVATQVVDSYEHAVTWLEEWKDRVSVVAAEYVTRHELVFASTKEVKSLLEGTIRLSSHDLLTKKIAVFCVSACAGDVPLTELTETTVEFEDLTKSGPAATARAIPHGKSMLKMTTKKAAPEFTKRAEQLLDDLDSEWGKEDRLAAEKEAQRIANEEAELNEIVEEECRRAAMPAWGLFQ</sequence>
<organism evidence="1">
    <name type="scientific">Aeromonas caviae</name>
    <name type="common">Aeromonas punctata</name>
    <dbReference type="NCBI Taxonomy" id="648"/>
    <lineage>
        <taxon>Bacteria</taxon>
        <taxon>Pseudomonadati</taxon>
        <taxon>Pseudomonadota</taxon>
        <taxon>Gammaproteobacteria</taxon>
        <taxon>Aeromonadales</taxon>
        <taxon>Aeromonadaceae</taxon>
        <taxon>Aeromonas</taxon>
    </lineage>
</organism>
<keyword evidence="1" id="KW-0614">Plasmid</keyword>
<name>A0A6M4NPQ2_AERCA</name>
<dbReference type="RefSeq" id="WP_181715922.1">
    <property type="nucleotide sequence ID" value="NZ_CP091177.1"/>
</dbReference>
<protein>
    <submittedName>
        <fullName evidence="1">Uncharacterized protein</fullName>
    </submittedName>
</protein>
<dbReference type="AlphaFoldDB" id="A0A6M4NPQ2"/>
<proteinExistence type="predicted"/>
<geneLocation type="plasmid" evidence="1">
    <name>p717068-IMP</name>
</geneLocation>
<evidence type="ECO:0000313" key="1">
    <source>
        <dbReference type="EMBL" id="QJR99799.1"/>
    </source>
</evidence>
<dbReference type="EMBL" id="MN629346">
    <property type="protein sequence ID" value="QJR99799.1"/>
    <property type="molecule type" value="Genomic_DNA"/>
</dbReference>
<accession>A0A6M4NPQ2</accession>